<dbReference type="InterPro" id="IPR036615">
    <property type="entry name" value="Mur_ligase_C_dom_sf"/>
</dbReference>
<evidence type="ECO:0000256" key="12">
    <source>
        <dbReference type="SAM" id="MobiDB-lite"/>
    </source>
</evidence>
<feature type="binding site" evidence="11">
    <location>
        <begin position="161"/>
        <end position="162"/>
    </location>
    <ligand>
        <name>UDP-N-acetyl-alpha-D-muramoyl-L-alanyl-D-glutamate</name>
        <dbReference type="ChEBI" id="CHEBI:83900"/>
    </ligand>
</feature>
<evidence type="ECO:0000259" key="15">
    <source>
        <dbReference type="Pfam" id="PF08245"/>
    </source>
</evidence>
<dbReference type="GO" id="GO:0051301">
    <property type="term" value="P:cell division"/>
    <property type="evidence" value="ECO:0007669"/>
    <property type="project" value="UniProtKB-KW"/>
</dbReference>
<feature type="domain" description="Mur ligase N-terminal catalytic" evidence="13">
    <location>
        <begin position="23"/>
        <end position="105"/>
    </location>
</feature>
<evidence type="ECO:0000256" key="9">
    <source>
        <dbReference type="ARBA" id="ARBA00023306"/>
    </source>
</evidence>
<protein>
    <recommendedName>
        <fullName evidence="11">UDP-N-acetylmuramoyl-L-alanyl-D-glutamate--2,6-diaminopimelate ligase</fullName>
        <ecNumber evidence="11">6.3.2.13</ecNumber>
    </recommendedName>
    <alternativeName>
        <fullName evidence="11">Meso-A2pm-adding enzyme</fullName>
    </alternativeName>
    <alternativeName>
        <fullName evidence="11">Meso-diaminopimelate-adding enzyme</fullName>
    </alternativeName>
    <alternativeName>
        <fullName evidence="11">UDP-MurNAc-L-Ala-D-Glu:meso-diaminopimelate ligase</fullName>
    </alternativeName>
    <alternativeName>
        <fullName evidence="11">UDP-MurNAc-tripeptide synthetase</fullName>
    </alternativeName>
    <alternativeName>
        <fullName evidence="11">UDP-N-acetylmuramyl-tripeptide synthetase</fullName>
    </alternativeName>
</protein>
<keyword evidence="17" id="KW-1185">Reference proteome</keyword>
<dbReference type="Pfam" id="PF02875">
    <property type="entry name" value="Mur_ligase_C"/>
    <property type="match status" value="1"/>
</dbReference>
<dbReference type="NCBIfam" id="NF001126">
    <property type="entry name" value="PRK00139.1-4"/>
    <property type="match status" value="1"/>
</dbReference>
<evidence type="ECO:0000256" key="10">
    <source>
        <dbReference type="ARBA" id="ARBA00023316"/>
    </source>
</evidence>
<feature type="binding site" evidence="11">
    <location>
        <position position="194"/>
    </location>
    <ligand>
        <name>UDP-N-acetyl-alpha-D-muramoyl-L-alanyl-D-glutamate</name>
        <dbReference type="ChEBI" id="CHEBI:83900"/>
    </ligand>
</feature>
<keyword evidence="2 11" id="KW-0963">Cytoplasm</keyword>
<feature type="region of interest" description="Disordered" evidence="12">
    <location>
        <begin position="344"/>
        <end position="368"/>
    </location>
</feature>
<feature type="domain" description="Mur ligase central" evidence="15">
    <location>
        <begin position="117"/>
        <end position="311"/>
    </location>
</feature>
<dbReference type="GO" id="GO:0009252">
    <property type="term" value="P:peptidoglycan biosynthetic process"/>
    <property type="evidence" value="ECO:0007669"/>
    <property type="project" value="UniProtKB-UniRule"/>
</dbReference>
<sequence>MMRLSQLLPAAPGTLHGDPEREVVGVSHDSRTVTAGQLYAALPGANVHGATFAPAVLAQGVRAILTDGRGWEIITAGVPADLLAEVTGLVVDSPRSVLGAVSAAVYGTTGTPELLGVTGTNGKTTTTYLMAGMLAALGRRTGVIGTVATLIDGVAVPSVRTTPEAPELHALLKRMREARLDCCVMEVSSHALVQHRVDGARFAVAGFTNLSQDHLDFHHSMDEYFAAKAQLLTPEHSRCAVVVVEDEWGERMAAAATVPVRTLGRDGRSELRIEHTPGESDFVLVAGNARLELRSPLPGDFNVTNTALAASMLLEAGIDASELGAIGRTFTASVPGRMEVIDASAPRAADTSAPRRGDAAGRPTAEAAGPRAIVDYSHTPDAIEKALGSLDADSAELVIVFGAGGDRDPGKRHGMGRAAARGADVIVLTDDNPRTEDPAAIRAAIREGIDAEIAAGRARVRRVLEVPDRGAAIDQAIASAGADSTILIAGKGHETGQDSGGVVTDFDDRERTRSALRARLEGAETGKVHS</sequence>
<keyword evidence="11" id="KW-0460">Magnesium</keyword>
<dbReference type="InterPro" id="IPR004101">
    <property type="entry name" value="Mur_ligase_C"/>
</dbReference>
<dbReference type="InterPro" id="IPR035911">
    <property type="entry name" value="MurE/MurF_N"/>
</dbReference>
<dbReference type="RefSeq" id="WP_113904497.1">
    <property type="nucleotide sequence ID" value="NZ_QNSB01000007.1"/>
</dbReference>
<feature type="binding site" evidence="11">
    <location>
        <position position="494"/>
    </location>
    <ligand>
        <name>meso-2,6-diaminopimelate</name>
        <dbReference type="ChEBI" id="CHEBI:57791"/>
    </ligand>
</feature>
<feature type="short sequence motif" description="Meso-diaminopimelate recognition motif" evidence="11">
    <location>
        <begin position="431"/>
        <end position="434"/>
    </location>
</feature>
<dbReference type="InterPro" id="IPR036565">
    <property type="entry name" value="Mur-like_cat_sf"/>
</dbReference>
<dbReference type="Gene3D" id="3.90.190.20">
    <property type="entry name" value="Mur ligase, C-terminal domain"/>
    <property type="match status" value="1"/>
</dbReference>
<comment type="pathway">
    <text evidence="11">Cell wall biogenesis; peptidoglycan biosynthesis.</text>
</comment>
<dbReference type="InterPro" id="IPR005761">
    <property type="entry name" value="UDP-N-AcMur-Glu-dNH2Pim_ligase"/>
</dbReference>
<dbReference type="EC" id="6.3.2.13" evidence="11"/>
<feature type="binding site" evidence="11">
    <location>
        <position position="196"/>
    </location>
    <ligand>
        <name>UDP-N-acetyl-alpha-D-muramoyl-L-alanyl-D-glutamate</name>
        <dbReference type="ChEBI" id="CHEBI:83900"/>
    </ligand>
</feature>
<comment type="subcellular location">
    <subcellularLocation>
        <location evidence="11">Cytoplasm</location>
    </subcellularLocation>
</comment>
<evidence type="ECO:0000256" key="11">
    <source>
        <dbReference type="HAMAP-Rule" id="MF_00208"/>
    </source>
</evidence>
<dbReference type="Pfam" id="PF01225">
    <property type="entry name" value="Mur_ligase"/>
    <property type="match status" value="1"/>
</dbReference>
<reference evidence="16 17" key="1">
    <citation type="submission" date="2018-06" db="EMBL/GenBank/DDBJ databases">
        <title>Freshwater and sediment microbial communities from various areas in North America, analyzing microbe dynamics in response to fracking.</title>
        <authorList>
            <person name="Lamendella R."/>
        </authorList>
    </citation>
    <scope>NUCLEOTIDE SEQUENCE [LARGE SCALE GENOMIC DNA]</scope>
    <source>
        <strain evidence="16 17">3b_TX</strain>
    </source>
</reference>
<dbReference type="GO" id="GO:0004326">
    <property type="term" value="F:tetrahydrofolylpolyglutamate synthase activity"/>
    <property type="evidence" value="ECO:0007669"/>
    <property type="project" value="InterPro"/>
</dbReference>
<keyword evidence="3 11" id="KW-0436">Ligase</keyword>
<dbReference type="GO" id="GO:0008765">
    <property type="term" value="F:UDP-N-acetylmuramoylalanyl-D-glutamate-2,6-diaminopimelate ligase activity"/>
    <property type="evidence" value="ECO:0007669"/>
    <property type="project" value="UniProtKB-UniRule"/>
</dbReference>
<evidence type="ECO:0000256" key="6">
    <source>
        <dbReference type="ARBA" id="ARBA00022840"/>
    </source>
</evidence>
<dbReference type="Proteomes" id="UP000253509">
    <property type="component" value="Unassembled WGS sequence"/>
</dbReference>
<name>A0A366IGK7_9MICO</name>
<feature type="domain" description="Mur ligase C-terminal" evidence="14">
    <location>
        <begin position="367"/>
        <end position="492"/>
    </location>
</feature>
<dbReference type="GO" id="GO:0071555">
    <property type="term" value="P:cell wall organization"/>
    <property type="evidence" value="ECO:0007669"/>
    <property type="project" value="UniProtKB-KW"/>
</dbReference>
<dbReference type="EMBL" id="QNSB01000007">
    <property type="protein sequence ID" value="RBP70687.1"/>
    <property type="molecule type" value="Genomic_DNA"/>
</dbReference>
<comment type="function">
    <text evidence="11">Catalyzes the addition of meso-diaminopimelic acid to the nucleotide precursor UDP-N-acetylmuramoyl-L-alanyl-D-glutamate (UMAG) in the biosynthesis of bacterial cell-wall peptidoglycan.</text>
</comment>
<dbReference type="UniPathway" id="UPA00219"/>
<dbReference type="GO" id="GO:0005524">
    <property type="term" value="F:ATP binding"/>
    <property type="evidence" value="ECO:0007669"/>
    <property type="project" value="UniProtKB-UniRule"/>
</dbReference>
<feature type="modified residue" description="N6-carboxylysine" evidence="11">
    <location>
        <position position="228"/>
    </location>
</feature>
<evidence type="ECO:0000259" key="14">
    <source>
        <dbReference type="Pfam" id="PF02875"/>
    </source>
</evidence>
<keyword evidence="8 11" id="KW-0573">Peptidoglycan synthesis</keyword>
<gene>
    <name evidence="11" type="primary">murE</name>
    <name evidence="16" type="ORF">DFO65_1075</name>
</gene>
<dbReference type="GO" id="GO:0005737">
    <property type="term" value="C:cytoplasm"/>
    <property type="evidence" value="ECO:0007669"/>
    <property type="project" value="UniProtKB-SubCell"/>
</dbReference>
<comment type="caution">
    <text evidence="16">The sequence shown here is derived from an EMBL/GenBank/DDBJ whole genome shotgun (WGS) entry which is preliminary data.</text>
</comment>
<dbReference type="AlphaFoldDB" id="A0A366IGK7"/>
<evidence type="ECO:0000256" key="7">
    <source>
        <dbReference type="ARBA" id="ARBA00022960"/>
    </source>
</evidence>
<dbReference type="PANTHER" id="PTHR23135">
    <property type="entry name" value="MUR LIGASE FAMILY MEMBER"/>
    <property type="match status" value="1"/>
</dbReference>
<dbReference type="GO" id="GO:0008360">
    <property type="term" value="P:regulation of cell shape"/>
    <property type="evidence" value="ECO:0007669"/>
    <property type="project" value="UniProtKB-KW"/>
</dbReference>
<dbReference type="SUPFAM" id="SSF53244">
    <property type="entry name" value="MurD-like peptide ligases, peptide-binding domain"/>
    <property type="match status" value="1"/>
</dbReference>
<dbReference type="Gene3D" id="3.40.1190.10">
    <property type="entry name" value="Mur-like, catalytic domain"/>
    <property type="match status" value="1"/>
</dbReference>
<comment type="PTM">
    <text evidence="11">Carboxylation is probably crucial for Mg(2+) binding and, consequently, for the gamma-phosphate positioning of ATP.</text>
</comment>
<dbReference type="SUPFAM" id="SSF63418">
    <property type="entry name" value="MurE/MurF N-terminal domain"/>
    <property type="match status" value="1"/>
</dbReference>
<dbReference type="SUPFAM" id="SSF53623">
    <property type="entry name" value="MurD-like peptide ligases, catalytic domain"/>
    <property type="match status" value="1"/>
</dbReference>
<evidence type="ECO:0000313" key="17">
    <source>
        <dbReference type="Proteomes" id="UP000253509"/>
    </source>
</evidence>
<accession>A0A366IGK7</accession>
<dbReference type="HAMAP" id="MF_00208">
    <property type="entry name" value="MurE"/>
    <property type="match status" value="1"/>
</dbReference>
<dbReference type="InterPro" id="IPR000713">
    <property type="entry name" value="Mur_ligase_N"/>
</dbReference>
<dbReference type="Gene3D" id="3.40.1390.10">
    <property type="entry name" value="MurE/MurF, N-terminal domain"/>
    <property type="match status" value="1"/>
</dbReference>
<dbReference type="Pfam" id="PF08245">
    <property type="entry name" value="Mur_ligase_M"/>
    <property type="match status" value="1"/>
</dbReference>
<comment type="caution">
    <text evidence="11">Lacks conserved residue(s) required for the propagation of feature annotation.</text>
</comment>
<feature type="binding site" evidence="11">
    <location>
        <position position="490"/>
    </location>
    <ligand>
        <name>meso-2,6-diaminopimelate</name>
        <dbReference type="ChEBI" id="CHEBI:57791"/>
    </ligand>
</feature>
<keyword evidence="10 11" id="KW-0961">Cell wall biogenesis/degradation</keyword>
<feature type="binding site" evidence="11">
    <location>
        <position position="407"/>
    </location>
    <ligand>
        <name>meso-2,6-diaminopimelate</name>
        <dbReference type="ChEBI" id="CHEBI:57791"/>
    </ligand>
</feature>
<feature type="binding site" evidence="11">
    <location>
        <position position="188"/>
    </location>
    <ligand>
        <name>UDP-N-acetyl-alpha-D-muramoyl-L-alanyl-D-glutamate</name>
        <dbReference type="ChEBI" id="CHEBI:83900"/>
    </ligand>
</feature>
<keyword evidence="9 11" id="KW-0131">Cell cycle</keyword>
<evidence type="ECO:0000256" key="3">
    <source>
        <dbReference type="ARBA" id="ARBA00022598"/>
    </source>
</evidence>
<dbReference type="PANTHER" id="PTHR23135:SF4">
    <property type="entry name" value="UDP-N-ACETYLMURAMOYL-L-ALANYL-D-GLUTAMATE--2,6-DIAMINOPIMELATE LIGASE MURE HOMOLOG, CHLOROPLASTIC"/>
    <property type="match status" value="1"/>
</dbReference>
<keyword evidence="6 11" id="KW-0067">ATP-binding</keyword>
<dbReference type="GO" id="GO:0000287">
    <property type="term" value="F:magnesium ion binding"/>
    <property type="evidence" value="ECO:0007669"/>
    <property type="project" value="UniProtKB-UniRule"/>
</dbReference>
<evidence type="ECO:0000256" key="5">
    <source>
        <dbReference type="ARBA" id="ARBA00022741"/>
    </source>
</evidence>
<comment type="similarity">
    <text evidence="1 11">Belongs to the MurCDEF family. MurE subfamily.</text>
</comment>
<evidence type="ECO:0000313" key="16">
    <source>
        <dbReference type="EMBL" id="RBP70687.1"/>
    </source>
</evidence>
<feature type="binding site" evidence="11">
    <location>
        <begin position="431"/>
        <end position="434"/>
    </location>
    <ligand>
        <name>meso-2,6-diaminopimelate</name>
        <dbReference type="ChEBI" id="CHEBI:57791"/>
    </ligand>
</feature>
<dbReference type="InterPro" id="IPR018109">
    <property type="entry name" value="Folylpolyglutamate_synth_CS"/>
</dbReference>
<evidence type="ECO:0000256" key="4">
    <source>
        <dbReference type="ARBA" id="ARBA00022618"/>
    </source>
</evidence>
<dbReference type="PROSITE" id="PS01011">
    <property type="entry name" value="FOLYLPOLYGLU_SYNT_1"/>
    <property type="match status" value="1"/>
</dbReference>
<evidence type="ECO:0000256" key="2">
    <source>
        <dbReference type="ARBA" id="ARBA00022490"/>
    </source>
</evidence>
<feature type="binding site" evidence="11">
    <location>
        <begin position="119"/>
        <end position="125"/>
    </location>
    <ligand>
        <name>ATP</name>
        <dbReference type="ChEBI" id="CHEBI:30616"/>
    </ligand>
</feature>
<organism evidence="16 17">
    <name type="scientific">Brevibacterium celere</name>
    <dbReference type="NCBI Taxonomy" id="225845"/>
    <lineage>
        <taxon>Bacteria</taxon>
        <taxon>Bacillati</taxon>
        <taxon>Actinomycetota</taxon>
        <taxon>Actinomycetes</taxon>
        <taxon>Micrococcales</taxon>
        <taxon>Brevibacteriaceae</taxon>
        <taxon>Brevibacterium</taxon>
    </lineage>
</organism>
<comment type="catalytic activity">
    <reaction evidence="11">
        <text>UDP-N-acetyl-alpha-D-muramoyl-L-alanyl-D-glutamate + meso-2,6-diaminopimelate + ATP = UDP-N-acetyl-alpha-D-muramoyl-L-alanyl-gamma-D-glutamyl-meso-2,6-diaminopimelate + ADP + phosphate + H(+)</text>
        <dbReference type="Rhea" id="RHEA:23676"/>
        <dbReference type="ChEBI" id="CHEBI:15378"/>
        <dbReference type="ChEBI" id="CHEBI:30616"/>
        <dbReference type="ChEBI" id="CHEBI:43474"/>
        <dbReference type="ChEBI" id="CHEBI:57791"/>
        <dbReference type="ChEBI" id="CHEBI:83900"/>
        <dbReference type="ChEBI" id="CHEBI:83905"/>
        <dbReference type="ChEBI" id="CHEBI:456216"/>
        <dbReference type="EC" id="6.3.2.13"/>
    </reaction>
</comment>
<feature type="binding site" evidence="11">
    <location>
        <position position="30"/>
    </location>
    <ligand>
        <name>UDP-N-acetyl-alpha-D-muramoyl-L-alanyl-D-glutamate</name>
        <dbReference type="ChEBI" id="CHEBI:83900"/>
    </ligand>
</feature>
<evidence type="ECO:0000256" key="8">
    <source>
        <dbReference type="ARBA" id="ARBA00022984"/>
    </source>
</evidence>
<dbReference type="InterPro" id="IPR013221">
    <property type="entry name" value="Mur_ligase_cen"/>
</dbReference>
<comment type="cofactor">
    <cofactor evidence="11">
        <name>Mg(2+)</name>
        <dbReference type="ChEBI" id="CHEBI:18420"/>
    </cofactor>
</comment>
<evidence type="ECO:0000256" key="1">
    <source>
        <dbReference type="ARBA" id="ARBA00005898"/>
    </source>
</evidence>
<keyword evidence="4 11" id="KW-0132">Cell division</keyword>
<proteinExistence type="inferred from homology"/>
<evidence type="ECO:0000259" key="13">
    <source>
        <dbReference type="Pfam" id="PF01225"/>
    </source>
</evidence>
<keyword evidence="7 11" id="KW-0133">Cell shape</keyword>
<keyword evidence="5 11" id="KW-0547">Nucleotide-binding</keyword>